<protein>
    <recommendedName>
        <fullName evidence="4">Lipoprotein</fullName>
    </recommendedName>
</protein>
<proteinExistence type="predicted"/>
<reference evidence="2" key="1">
    <citation type="journal article" date="2023" name="Int. J. Syst. Evol. Microbiol.">
        <title>Methylocystis iwaonis sp. nov., a type II methane-oxidizing bacterium from surface soil of a rice paddy field in Japan, and emended description of the genus Methylocystis (ex Whittenbury et al. 1970) Bowman et al. 1993.</title>
        <authorList>
            <person name="Kaise H."/>
            <person name="Sawadogo J.B."/>
            <person name="Alam M.S."/>
            <person name="Ueno C."/>
            <person name="Dianou D."/>
            <person name="Shinjo R."/>
            <person name="Asakawa S."/>
        </authorList>
    </citation>
    <scope>NUCLEOTIDE SEQUENCE</scope>
    <source>
        <strain evidence="2">LMG27198</strain>
    </source>
</reference>
<name>A0A9W6GZM3_9HYPH</name>
<dbReference type="AlphaFoldDB" id="A0A9W6GZM3"/>
<evidence type="ECO:0000256" key="1">
    <source>
        <dbReference type="SAM" id="SignalP"/>
    </source>
</evidence>
<evidence type="ECO:0008006" key="4">
    <source>
        <dbReference type="Google" id="ProtNLM"/>
    </source>
</evidence>
<dbReference type="Proteomes" id="UP001144323">
    <property type="component" value="Unassembled WGS sequence"/>
</dbReference>
<evidence type="ECO:0000313" key="3">
    <source>
        <dbReference type="Proteomes" id="UP001144323"/>
    </source>
</evidence>
<dbReference type="EMBL" id="BSEC01000005">
    <property type="protein sequence ID" value="GLI95851.1"/>
    <property type="molecule type" value="Genomic_DNA"/>
</dbReference>
<comment type="caution">
    <text evidence="2">The sequence shown here is derived from an EMBL/GenBank/DDBJ whole genome shotgun (WGS) entry which is preliminary data.</text>
</comment>
<dbReference type="RefSeq" id="WP_281806904.1">
    <property type="nucleotide sequence ID" value="NZ_BSEC01000005.1"/>
</dbReference>
<keyword evidence="1" id="KW-0732">Signal</keyword>
<keyword evidence="3" id="KW-1185">Reference proteome</keyword>
<organism evidence="2 3">
    <name type="scientific">Methylocystis echinoides</name>
    <dbReference type="NCBI Taxonomy" id="29468"/>
    <lineage>
        <taxon>Bacteria</taxon>
        <taxon>Pseudomonadati</taxon>
        <taxon>Pseudomonadota</taxon>
        <taxon>Alphaproteobacteria</taxon>
        <taxon>Hyphomicrobiales</taxon>
        <taxon>Methylocystaceae</taxon>
        <taxon>Methylocystis</taxon>
    </lineage>
</organism>
<feature type="signal peptide" evidence="1">
    <location>
        <begin position="1"/>
        <end position="22"/>
    </location>
</feature>
<evidence type="ECO:0000313" key="2">
    <source>
        <dbReference type="EMBL" id="GLI95851.1"/>
    </source>
</evidence>
<accession>A0A9W6GZM3</accession>
<feature type="chain" id="PRO_5040878040" description="Lipoprotein" evidence="1">
    <location>
        <begin position="23"/>
        <end position="75"/>
    </location>
</feature>
<sequence length="75" mass="8593">MHKKLTLLTVAAFLTATPLALAHDAAGHPLHGTTRPDYGGHFRYQHRDWSTPTKHEPGVCWDWDILEGWQWTCNE</sequence>
<gene>
    <name evidence="2" type="ORF">LMG27198_48430</name>
</gene>